<organism evidence="1 2">
    <name type="scientific">Vibrio gallaecicus</name>
    <dbReference type="NCBI Taxonomy" id="552386"/>
    <lineage>
        <taxon>Bacteria</taxon>
        <taxon>Pseudomonadati</taxon>
        <taxon>Pseudomonadota</taxon>
        <taxon>Gammaproteobacteria</taxon>
        <taxon>Vibrionales</taxon>
        <taxon>Vibrionaceae</taxon>
        <taxon>Vibrio</taxon>
    </lineage>
</organism>
<name>A0ABV4NE52_9VIBR</name>
<dbReference type="Proteomes" id="UP001570417">
    <property type="component" value="Unassembled WGS sequence"/>
</dbReference>
<dbReference type="EMBL" id="JBFRUW010000056">
    <property type="protein sequence ID" value="MFA0569610.1"/>
    <property type="molecule type" value="Genomic_DNA"/>
</dbReference>
<evidence type="ECO:0000313" key="1">
    <source>
        <dbReference type="EMBL" id="MFA0569610.1"/>
    </source>
</evidence>
<keyword evidence="2" id="KW-1185">Reference proteome</keyword>
<protein>
    <submittedName>
        <fullName evidence="1">Flp family type IVb pilin</fullName>
    </submittedName>
</protein>
<dbReference type="InterPro" id="IPR007047">
    <property type="entry name" value="Flp_Fap"/>
</dbReference>
<evidence type="ECO:0000313" key="2">
    <source>
        <dbReference type="Proteomes" id="UP001570417"/>
    </source>
</evidence>
<gene>
    <name evidence="1" type="ORF">AB4566_15170</name>
</gene>
<accession>A0ABV4NE52</accession>
<reference evidence="1 2" key="1">
    <citation type="journal article" date="2024" name="ISME J.">
        <title>Tailless and filamentous prophages are predominant in marine Vibrio.</title>
        <authorList>
            <person name="Steensen K."/>
            <person name="Seneca J."/>
            <person name="Bartlau N."/>
            <person name="Yu X.A."/>
            <person name="Hussain F.A."/>
            <person name="Polz M.F."/>
        </authorList>
    </citation>
    <scope>NUCLEOTIDE SEQUENCE [LARGE SCALE GENOMIC DNA]</scope>
    <source>
        <strain evidence="1 2">10N.222.51.A1</strain>
    </source>
</reference>
<sequence length="72" mass="7404">MFTTLFVKTKVALENYKNDEQGVTAIEYGLIAAAVAGVIALSFSGTNGGIAQALTDVFETIRVALGGAVTPP</sequence>
<proteinExistence type="predicted"/>
<comment type="caution">
    <text evidence="1">The sequence shown here is derived from an EMBL/GenBank/DDBJ whole genome shotgun (WGS) entry which is preliminary data.</text>
</comment>
<dbReference type="Pfam" id="PF04964">
    <property type="entry name" value="Flp_Fap"/>
    <property type="match status" value="1"/>
</dbReference>
<dbReference type="RefSeq" id="WP_137372753.1">
    <property type="nucleotide sequence ID" value="NZ_AP025490.1"/>
</dbReference>